<evidence type="ECO:0000259" key="15">
    <source>
        <dbReference type="Pfam" id="PF02887"/>
    </source>
</evidence>
<dbReference type="OrthoDB" id="9812123at2"/>
<evidence type="ECO:0000256" key="4">
    <source>
        <dbReference type="ARBA" id="ARBA00022679"/>
    </source>
</evidence>
<dbReference type="Gene3D" id="3.20.20.60">
    <property type="entry name" value="Phosphoenolpyruvate-binding domains"/>
    <property type="match status" value="1"/>
</dbReference>
<dbReference type="EMBL" id="ACJN02000004">
    <property type="protein sequence ID" value="EFI32951.1"/>
    <property type="molecule type" value="Genomic_DNA"/>
</dbReference>
<evidence type="ECO:0000313" key="16">
    <source>
        <dbReference type="EMBL" id="EFI32951.1"/>
    </source>
</evidence>
<dbReference type="SUPFAM" id="SSF51621">
    <property type="entry name" value="Phosphoenolpyruvate/pyruvate domain"/>
    <property type="match status" value="1"/>
</dbReference>
<dbReference type="InterPro" id="IPR015813">
    <property type="entry name" value="Pyrv/PenolPyrv_kinase-like_dom"/>
</dbReference>
<dbReference type="InterPro" id="IPR036918">
    <property type="entry name" value="Pyrv_Knase_C_sf"/>
</dbReference>
<dbReference type="Gene3D" id="3.40.1380.20">
    <property type="entry name" value="Pyruvate kinase, C-terminal domain"/>
    <property type="match status" value="1"/>
</dbReference>
<dbReference type="SUPFAM" id="SSF52935">
    <property type="entry name" value="PK C-terminal domain-like"/>
    <property type="match status" value="1"/>
</dbReference>
<dbReference type="GO" id="GO:0005524">
    <property type="term" value="F:ATP binding"/>
    <property type="evidence" value="ECO:0007669"/>
    <property type="project" value="UniProtKB-KW"/>
</dbReference>
<name>D6SUH1_9BACT</name>
<evidence type="ECO:0000256" key="1">
    <source>
        <dbReference type="ARBA" id="ARBA00004997"/>
    </source>
</evidence>
<gene>
    <name evidence="16" type="ORF">Dthio_PD0265</name>
</gene>
<comment type="caution">
    <text evidence="16">The sequence shown here is derived from an EMBL/GenBank/DDBJ whole genome shotgun (WGS) entry which is preliminary data.</text>
</comment>
<evidence type="ECO:0000259" key="14">
    <source>
        <dbReference type="Pfam" id="PF00224"/>
    </source>
</evidence>
<accession>D6SUH1</accession>
<keyword evidence="5" id="KW-0479">Metal-binding</keyword>
<dbReference type="Pfam" id="PF00224">
    <property type="entry name" value="PK"/>
    <property type="match status" value="1"/>
</dbReference>
<comment type="catalytic activity">
    <reaction evidence="13">
        <text>pyruvate + ATP = phosphoenolpyruvate + ADP + H(+)</text>
        <dbReference type="Rhea" id="RHEA:18157"/>
        <dbReference type="ChEBI" id="CHEBI:15361"/>
        <dbReference type="ChEBI" id="CHEBI:15378"/>
        <dbReference type="ChEBI" id="CHEBI:30616"/>
        <dbReference type="ChEBI" id="CHEBI:58702"/>
        <dbReference type="ChEBI" id="CHEBI:456216"/>
        <dbReference type="EC" id="2.7.1.40"/>
    </reaction>
</comment>
<evidence type="ECO:0000256" key="3">
    <source>
        <dbReference type="ARBA" id="ARBA00012142"/>
    </source>
</evidence>
<dbReference type="GO" id="GO:0030955">
    <property type="term" value="F:potassium ion binding"/>
    <property type="evidence" value="ECO:0007669"/>
    <property type="project" value="UniProtKB-UniRule"/>
</dbReference>
<dbReference type="InterPro" id="IPR040442">
    <property type="entry name" value="Pyrv_kinase-like_dom_sf"/>
</dbReference>
<evidence type="ECO:0000256" key="8">
    <source>
        <dbReference type="ARBA" id="ARBA00022840"/>
    </source>
</evidence>
<keyword evidence="11 16" id="KW-0670">Pyruvate</keyword>
<proteinExistence type="inferred from homology"/>
<feature type="domain" description="Pyruvate kinase C-terminal" evidence="15">
    <location>
        <begin position="355"/>
        <end position="465"/>
    </location>
</feature>
<evidence type="ECO:0000256" key="2">
    <source>
        <dbReference type="ARBA" id="ARBA00008663"/>
    </source>
</evidence>
<dbReference type="InterPro" id="IPR015793">
    <property type="entry name" value="Pyrv_Knase_brl"/>
</dbReference>
<dbReference type="Gene3D" id="2.40.33.10">
    <property type="entry name" value="PK beta-barrel domain-like"/>
    <property type="match status" value="1"/>
</dbReference>
<organism evidence="16 17">
    <name type="scientific">Desulfonatronospira thiodismutans ASO3-1</name>
    <dbReference type="NCBI Taxonomy" id="555779"/>
    <lineage>
        <taxon>Bacteria</taxon>
        <taxon>Pseudomonadati</taxon>
        <taxon>Thermodesulfobacteriota</taxon>
        <taxon>Desulfovibrionia</taxon>
        <taxon>Desulfovibrionales</taxon>
        <taxon>Desulfonatronovibrionaceae</taxon>
        <taxon>Desulfonatronospira</taxon>
    </lineage>
</organism>
<keyword evidence="6" id="KW-0547">Nucleotide-binding</keyword>
<keyword evidence="4 13" id="KW-0808">Transferase</keyword>
<dbReference type="SUPFAM" id="SSF50800">
    <property type="entry name" value="PK beta-barrel domain-like"/>
    <property type="match status" value="1"/>
</dbReference>
<evidence type="ECO:0000256" key="5">
    <source>
        <dbReference type="ARBA" id="ARBA00022723"/>
    </source>
</evidence>
<evidence type="ECO:0000256" key="12">
    <source>
        <dbReference type="NCBIfam" id="TIGR01064"/>
    </source>
</evidence>
<dbReference type="PRINTS" id="PR01050">
    <property type="entry name" value="PYRUVTKNASE"/>
</dbReference>
<feature type="domain" description="Pyruvate kinase barrel" evidence="14">
    <location>
        <begin position="2"/>
        <end position="322"/>
    </location>
</feature>
<dbReference type="InterPro" id="IPR011037">
    <property type="entry name" value="Pyrv_Knase-like_insert_dom_sf"/>
</dbReference>
<keyword evidence="7 13" id="KW-0418">Kinase</keyword>
<evidence type="ECO:0000256" key="10">
    <source>
        <dbReference type="ARBA" id="ARBA00023152"/>
    </source>
</evidence>
<keyword evidence="10 13" id="KW-0324">Glycolysis</keyword>
<evidence type="ECO:0000256" key="6">
    <source>
        <dbReference type="ARBA" id="ARBA00022741"/>
    </source>
</evidence>
<reference evidence="16" key="1">
    <citation type="submission" date="2010-05" db="EMBL/GenBank/DDBJ databases">
        <title>The draft genome of Desulfonatronospira thiodismutans ASO3-1.</title>
        <authorList>
            <consortium name="US DOE Joint Genome Institute (JGI-PGF)"/>
            <person name="Lucas S."/>
            <person name="Copeland A."/>
            <person name="Lapidus A."/>
            <person name="Cheng J.-F."/>
            <person name="Bruce D."/>
            <person name="Goodwin L."/>
            <person name="Pitluck S."/>
            <person name="Chertkov O."/>
            <person name="Brettin T."/>
            <person name="Detter J.C."/>
            <person name="Han C."/>
            <person name="Land M.L."/>
            <person name="Hauser L."/>
            <person name="Kyrpides N."/>
            <person name="Mikhailova N."/>
            <person name="Muyzer G."/>
            <person name="Woyke T."/>
        </authorList>
    </citation>
    <scope>NUCLEOTIDE SEQUENCE [LARGE SCALE GENOMIC DNA]</scope>
    <source>
        <strain evidence="16">ASO3-1</strain>
    </source>
</reference>
<dbReference type="NCBIfam" id="TIGR01064">
    <property type="entry name" value="pyruv_kin"/>
    <property type="match status" value="1"/>
</dbReference>
<evidence type="ECO:0000256" key="9">
    <source>
        <dbReference type="ARBA" id="ARBA00022842"/>
    </source>
</evidence>
<dbReference type="Pfam" id="PF02887">
    <property type="entry name" value="PK_C"/>
    <property type="match status" value="1"/>
</dbReference>
<dbReference type="InterPro" id="IPR015806">
    <property type="entry name" value="Pyrv_Knase_insert_dom_sf"/>
</dbReference>
<dbReference type="UniPathway" id="UPA00109">
    <property type="reaction ID" value="UER00188"/>
</dbReference>
<dbReference type="GO" id="GO:0004743">
    <property type="term" value="F:pyruvate kinase activity"/>
    <property type="evidence" value="ECO:0007669"/>
    <property type="project" value="UniProtKB-UniRule"/>
</dbReference>
<dbReference type="GO" id="GO:0000287">
    <property type="term" value="F:magnesium ion binding"/>
    <property type="evidence" value="ECO:0007669"/>
    <property type="project" value="UniProtKB-UniRule"/>
</dbReference>
<protein>
    <recommendedName>
        <fullName evidence="3 12">Pyruvate kinase</fullName>
        <ecNumber evidence="3 12">2.7.1.40</ecNumber>
    </recommendedName>
</protein>
<sequence>MHTKIIATIGPACNERFMIKRLVEQGVRIFRLNFSHGSAGDFEHIVRNLRSVENELQHGITIMQDLSGPKIRAGELKESPLSINVGDELFMGPSDQMDRHDPYLPFDHREIIKDLKVGDEVRVSDGGLSFEILEKSGQVLKLRSENSGIITSRKGINFPGLKASIAALTTKDREDLAAGLDMGIDAVAMSFVQCPEDVSSAKHVIEKKGRWIPVIAKLERQVAVNRLEEILRIADGIMVARGDLGLECPLSSLPTLQKRIIAACNQAAKPVIVATQMLLSMVSNPMPTRAETTDVANAVLDGTDCLMLSEETAIGEYPVQAVGYMREIAEEAEKFFFELGTSPLEPKKQVSENFIGYNACLLADKIGSKALVAHTDSGATVRLISSCRPRQTIFGLSPRWDTQKFMNFSWGVVPVHISEEPQDHLQRTEKFVENFSGFLSGEDLVITSGHPKPGVESSPTNLLKIYRK</sequence>
<comment type="pathway">
    <text evidence="1 13">Carbohydrate degradation; glycolysis; pyruvate from D-glyceraldehyde 3-phosphate: step 5/5.</text>
</comment>
<keyword evidence="17" id="KW-1185">Reference proteome</keyword>
<dbReference type="Proteomes" id="UP000005496">
    <property type="component" value="Unassembled WGS sequence"/>
</dbReference>
<dbReference type="eggNOG" id="COG0469">
    <property type="taxonomic scope" value="Bacteria"/>
</dbReference>
<dbReference type="NCBIfam" id="NF004491">
    <property type="entry name" value="PRK05826.1"/>
    <property type="match status" value="1"/>
</dbReference>
<dbReference type="GO" id="GO:0016301">
    <property type="term" value="F:kinase activity"/>
    <property type="evidence" value="ECO:0007669"/>
    <property type="project" value="UniProtKB-KW"/>
</dbReference>
<dbReference type="InterPro" id="IPR015795">
    <property type="entry name" value="Pyrv_Knase_C"/>
</dbReference>
<dbReference type="EC" id="2.7.1.40" evidence="3 12"/>
<dbReference type="AlphaFoldDB" id="D6SUH1"/>
<keyword evidence="9 13" id="KW-0460">Magnesium</keyword>
<dbReference type="InterPro" id="IPR001697">
    <property type="entry name" value="Pyr_Knase"/>
</dbReference>
<evidence type="ECO:0000256" key="11">
    <source>
        <dbReference type="ARBA" id="ARBA00023317"/>
    </source>
</evidence>
<evidence type="ECO:0000313" key="17">
    <source>
        <dbReference type="Proteomes" id="UP000005496"/>
    </source>
</evidence>
<keyword evidence="8" id="KW-0067">ATP-binding</keyword>
<evidence type="ECO:0000256" key="13">
    <source>
        <dbReference type="RuleBase" id="RU000504"/>
    </source>
</evidence>
<dbReference type="RefSeq" id="WP_008871644.1">
    <property type="nucleotide sequence ID" value="NZ_ACJN02000004.1"/>
</dbReference>
<evidence type="ECO:0000256" key="7">
    <source>
        <dbReference type="ARBA" id="ARBA00022777"/>
    </source>
</evidence>
<dbReference type="PANTHER" id="PTHR11817">
    <property type="entry name" value="PYRUVATE KINASE"/>
    <property type="match status" value="1"/>
</dbReference>
<comment type="similarity">
    <text evidence="2 13">Belongs to the pyruvate kinase family.</text>
</comment>